<dbReference type="Proteomes" id="UP001628179">
    <property type="component" value="Unassembled WGS sequence"/>
</dbReference>
<dbReference type="RefSeq" id="XP_070921787.1">
    <property type="nucleotide sequence ID" value="XM_071065686.1"/>
</dbReference>
<evidence type="ECO:0000259" key="1">
    <source>
        <dbReference type="Pfam" id="PF20150"/>
    </source>
</evidence>
<dbReference type="InterPro" id="IPR045518">
    <property type="entry name" value="2EXR"/>
</dbReference>
<sequence>MAIGTIFHPFPRLPKEIRDIIWDFAIRPSMPAAHYFTIFRPHSYREWAAIGKDMAVVGDWPLCALAAPYCEEKRARSWTSSNPSAYLIDGGLWTACKESRERIAKQIGPFETVFQYNGQAMVREERPAARATGTFMRNGEKQVFATYPRVDLFCLQPLNHDSILNSWNDGWRRDDWEHLLEKKNVPMFDRWIGLELGNLALELDPAWWADSDLVQRKSAYGLPKADFWFEECARGAALTQPFSRRTVWFIDKRIRRHPDAPPVSIEGFKGDLFYGNGCKYVQVFHGDPDWITDIPAYDDEEIQGLDKTAFGFVEKLELWIDEYAEDIEERASREPGDIISYYYESPPSHEIDFGVLACLPAP</sequence>
<gene>
    <name evidence="2" type="ORF">MFIFM68171_10267</name>
</gene>
<organism evidence="2 3">
    <name type="scientific">Madurella fahalii</name>
    <dbReference type="NCBI Taxonomy" id="1157608"/>
    <lineage>
        <taxon>Eukaryota</taxon>
        <taxon>Fungi</taxon>
        <taxon>Dikarya</taxon>
        <taxon>Ascomycota</taxon>
        <taxon>Pezizomycotina</taxon>
        <taxon>Sordariomycetes</taxon>
        <taxon>Sordariomycetidae</taxon>
        <taxon>Sordariales</taxon>
        <taxon>Sordariales incertae sedis</taxon>
        <taxon>Madurella</taxon>
    </lineage>
</organism>
<evidence type="ECO:0000313" key="3">
    <source>
        <dbReference type="Proteomes" id="UP001628179"/>
    </source>
</evidence>
<keyword evidence="3" id="KW-1185">Reference proteome</keyword>
<proteinExistence type="predicted"/>
<reference evidence="2 3" key="1">
    <citation type="submission" date="2024-09" db="EMBL/GenBank/DDBJ databases">
        <title>Itraconazole resistance in Madurella fahalii resulting from another homologue of gene encoding cytochrome P450 14-alpha sterol demethylase (CYP51).</title>
        <authorList>
            <person name="Yoshioka I."/>
            <person name="Fahal A.H."/>
            <person name="Kaneko S."/>
            <person name="Yaguchi T."/>
        </authorList>
    </citation>
    <scope>NUCLEOTIDE SEQUENCE [LARGE SCALE GENOMIC DNA]</scope>
    <source>
        <strain evidence="2 3">IFM 68171</strain>
    </source>
</reference>
<accession>A0ABQ0GQP0</accession>
<evidence type="ECO:0000313" key="2">
    <source>
        <dbReference type="EMBL" id="GAB1320057.1"/>
    </source>
</evidence>
<feature type="domain" description="2EXR" evidence="1">
    <location>
        <begin position="7"/>
        <end position="104"/>
    </location>
</feature>
<dbReference type="Pfam" id="PF20150">
    <property type="entry name" value="2EXR"/>
    <property type="match status" value="1"/>
</dbReference>
<name>A0ABQ0GQP0_9PEZI</name>
<comment type="caution">
    <text evidence="2">The sequence shown here is derived from an EMBL/GenBank/DDBJ whole genome shotgun (WGS) entry which is preliminary data.</text>
</comment>
<dbReference type="EMBL" id="BAAFSV010000006">
    <property type="protein sequence ID" value="GAB1320057.1"/>
    <property type="molecule type" value="Genomic_DNA"/>
</dbReference>
<dbReference type="GeneID" id="98181009"/>
<protein>
    <recommendedName>
        <fullName evidence="1">2EXR domain-containing protein</fullName>
    </recommendedName>
</protein>